<evidence type="ECO:0000313" key="5">
    <source>
        <dbReference type="Proteomes" id="UP000755667"/>
    </source>
</evidence>
<dbReference type="OrthoDB" id="5186924at2"/>
<dbReference type="GeneID" id="62641499"/>
<dbReference type="Pfam" id="PF07331">
    <property type="entry name" value="TctB"/>
    <property type="match status" value="1"/>
</dbReference>
<keyword evidence="6" id="KW-1185">Reference proteome</keyword>
<keyword evidence="1" id="KW-1133">Transmembrane helix</keyword>
<evidence type="ECO:0000313" key="6">
    <source>
        <dbReference type="Proteomes" id="UP000809440"/>
    </source>
</evidence>
<feature type="domain" description="DUF1468" evidence="2">
    <location>
        <begin position="13"/>
        <end position="142"/>
    </location>
</feature>
<name>A0A9Q2RWK7_9RHOB</name>
<feature type="transmembrane region" description="Helical" evidence="1">
    <location>
        <begin position="75"/>
        <end position="100"/>
    </location>
</feature>
<accession>A0A9Q2RWK7</accession>
<feature type="transmembrane region" description="Helical" evidence="1">
    <location>
        <begin position="12"/>
        <end position="30"/>
    </location>
</feature>
<evidence type="ECO:0000256" key="1">
    <source>
        <dbReference type="SAM" id="Phobius"/>
    </source>
</evidence>
<sequence>MHRDRLISQVGPALMLLVGLAFVVGSITTLELGSARRMGPGAFPAIVGGLLSVLALVTLIRNVRQPMGWDQPDPISVLAVAGGVIAFAFLTPLLGVLPAIVVSVLTTSSAVPQFRWPGRIALAVCVSVAVWLVFVKGLGIPLTTIRGL</sequence>
<dbReference type="AlphaFoldDB" id="A0A9Q2RWK7"/>
<feature type="transmembrane region" description="Helical" evidence="1">
    <location>
        <begin position="120"/>
        <end position="142"/>
    </location>
</feature>
<dbReference type="EMBL" id="JAFBXF010000003">
    <property type="protein sequence ID" value="MBM2416623.1"/>
    <property type="molecule type" value="Genomic_DNA"/>
</dbReference>
<dbReference type="EMBL" id="JAFBXE010000003">
    <property type="protein sequence ID" value="MBM2411955.1"/>
    <property type="molecule type" value="Genomic_DNA"/>
</dbReference>
<evidence type="ECO:0000259" key="2">
    <source>
        <dbReference type="Pfam" id="PF07331"/>
    </source>
</evidence>
<evidence type="ECO:0000313" key="3">
    <source>
        <dbReference type="EMBL" id="MBM2411955.1"/>
    </source>
</evidence>
<dbReference type="Proteomes" id="UP000755667">
    <property type="component" value="Unassembled WGS sequence"/>
</dbReference>
<dbReference type="InterPro" id="IPR009936">
    <property type="entry name" value="DUF1468"/>
</dbReference>
<comment type="caution">
    <text evidence="3">The sequence shown here is derived from an EMBL/GenBank/DDBJ whole genome shotgun (WGS) entry which is preliminary data.</text>
</comment>
<reference evidence="3 6" key="1">
    <citation type="submission" date="2021-01" db="EMBL/GenBank/DDBJ databases">
        <title>Diatom-associated Roseobacters Show Island Model of Population Structure.</title>
        <authorList>
            <person name="Qu L."/>
            <person name="Feng X."/>
            <person name="Chen Y."/>
            <person name="Li L."/>
            <person name="Wang X."/>
            <person name="Hu Z."/>
            <person name="Wang H."/>
            <person name="Luo H."/>
        </authorList>
    </citation>
    <scope>NUCLEOTIDE SEQUENCE</scope>
    <source>
        <strain evidence="4 6">CC28-63</strain>
        <strain evidence="3">CC28-69</strain>
    </source>
</reference>
<dbReference type="RefSeq" id="WP_085630156.1">
    <property type="nucleotide sequence ID" value="NZ_JAFBWU010000003.1"/>
</dbReference>
<dbReference type="Proteomes" id="UP000809440">
    <property type="component" value="Unassembled WGS sequence"/>
</dbReference>
<gene>
    <name evidence="3" type="ORF">JQX41_06570</name>
    <name evidence="4" type="ORF">JQX48_06575</name>
</gene>
<keyword evidence="1" id="KW-0812">Transmembrane</keyword>
<organism evidence="3 5">
    <name type="scientific">Marivita cryptomonadis</name>
    <dbReference type="NCBI Taxonomy" id="505252"/>
    <lineage>
        <taxon>Bacteria</taxon>
        <taxon>Pseudomonadati</taxon>
        <taxon>Pseudomonadota</taxon>
        <taxon>Alphaproteobacteria</taxon>
        <taxon>Rhodobacterales</taxon>
        <taxon>Roseobacteraceae</taxon>
        <taxon>Marivita</taxon>
    </lineage>
</organism>
<proteinExistence type="predicted"/>
<feature type="transmembrane region" description="Helical" evidence="1">
    <location>
        <begin position="42"/>
        <end position="63"/>
    </location>
</feature>
<keyword evidence="1" id="KW-0472">Membrane</keyword>
<evidence type="ECO:0000313" key="4">
    <source>
        <dbReference type="EMBL" id="MBM2416623.1"/>
    </source>
</evidence>
<protein>
    <submittedName>
        <fullName evidence="3">Tripartite tricarboxylate transporter TctB family protein</fullName>
    </submittedName>
</protein>